<dbReference type="PRINTS" id="PR00135">
    <property type="entry name" value="LYZLACT"/>
</dbReference>
<sequence>MKKCIFLLFFAIADCSLDRCHVLQAVKASGLVGIKGYTAGDYVCLAYHASGYDPTLNRNPYEYGMFQINSYMWCDDGKTRGRKNLCHLWCKDLLDNYLSNDLRCVEWIVHGSNGLDSWDTWRTHCKGRDLRSFETGC</sequence>
<keyword evidence="4" id="KW-0732">Signal</keyword>
<dbReference type="Pfam" id="PF00062">
    <property type="entry name" value="Lys"/>
    <property type="match status" value="1"/>
</dbReference>
<evidence type="ECO:0008006" key="7">
    <source>
        <dbReference type="Google" id="ProtNLM"/>
    </source>
</evidence>
<dbReference type="PROSITE" id="PS51348">
    <property type="entry name" value="GLYCOSYL_HYDROL_F22_2"/>
    <property type="match status" value="1"/>
</dbReference>
<dbReference type="Proteomes" id="UP000824782">
    <property type="component" value="Unassembled WGS sequence"/>
</dbReference>
<proteinExistence type="inferred from homology"/>
<name>A0AAV7B2A7_ENGPU</name>
<comment type="similarity">
    <text evidence="1 3">Belongs to the glycosyl hydrolase 22 family.</text>
</comment>
<dbReference type="EMBL" id="WNYA01000006">
    <property type="protein sequence ID" value="KAG8566462.1"/>
    <property type="molecule type" value="Genomic_DNA"/>
</dbReference>
<evidence type="ECO:0000256" key="3">
    <source>
        <dbReference type="RuleBase" id="RU004440"/>
    </source>
</evidence>
<evidence type="ECO:0000256" key="4">
    <source>
        <dbReference type="SAM" id="SignalP"/>
    </source>
</evidence>
<dbReference type="AlphaFoldDB" id="A0AAV7B2A7"/>
<dbReference type="SMART" id="SM00263">
    <property type="entry name" value="LYZ1"/>
    <property type="match status" value="1"/>
</dbReference>
<dbReference type="PANTHER" id="PTHR11407">
    <property type="entry name" value="LYSOZYME C"/>
    <property type="match status" value="1"/>
</dbReference>
<gene>
    <name evidence="5" type="ORF">GDO81_013261</name>
</gene>
<dbReference type="SUPFAM" id="SSF53955">
    <property type="entry name" value="Lysozyme-like"/>
    <property type="match status" value="1"/>
</dbReference>
<dbReference type="GO" id="GO:0003796">
    <property type="term" value="F:lysozyme activity"/>
    <property type="evidence" value="ECO:0007669"/>
    <property type="project" value="InterPro"/>
</dbReference>
<feature type="chain" id="PRO_5043764799" description="Lysozyme" evidence="4">
    <location>
        <begin position="16"/>
        <end position="137"/>
    </location>
</feature>
<feature type="signal peptide" evidence="4">
    <location>
        <begin position="1"/>
        <end position="15"/>
    </location>
</feature>
<reference evidence="5" key="1">
    <citation type="thesis" date="2020" institute="ProQuest LLC" country="789 East Eisenhower Parkway, Ann Arbor, MI, USA">
        <title>Comparative Genomics and Chromosome Evolution.</title>
        <authorList>
            <person name="Mudd A.B."/>
        </authorList>
    </citation>
    <scope>NUCLEOTIDE SEQUENCE</scope>
    <source>
        <strain evidence="5">237g6f4</strain>
        <tissue evidence="5">Blood</tissue>
    </source>
</reference>
<dbReference type="InterPro" id="IPR001916">
    <property type="entry name" value="Glyco_hydro_22"/>
</dbReference>
<evidence type="ECO:0000313" key="5">
    <source>
        <dbReference type="EMBL" id="KAG8566462.1"/>
    </source>
</evidence>
<comment type="caution">
    <text evidence="5">The sequence shown here is derived from an EMBL/GenBank/DDBJ whole genome shotgun (WGS) entry which is preliminary data.</text>
</comment>
<protein>
    <recommendedName>
        <fullName evidence="7">Lysozyme</fullName>
    </recommendedName>
</protein>
<dbReference type="PRINTS" id="PR00137">
    <property type="entry name" value="LYSOZYME"/>
</dbReference>
<evidence type="ECO:0000256" key="1">
    <source>
        <dbReference type="ARBA" id="ARBA00010859"/>
    </source>
</evidence>
<dbReference type="InterPro" id="IPR023346">
    <property type="entry name" value="Lysozyme-like_dom_sf"/>
</dbReference>
<keyword evidence="6" id="KW-1185">Reference proteome</keyword>
<dbReference type="Gene3D" id="1.10.530.10">
    <property type="match status" value="1"/>
</dbReference>
<accession>A0AAV7B2A7</accession>
<organism evidence="5 6">
    <name type="scientific">Engystomops pustulosus</name>
    <name type="common">Tungara frog</name>
    <name type="synonym">Physalaemus pustulosus</name>
    <dbReference type="NCBI Taxonomy" id="76066"/>
    <lineage>
        <taxon>Eukaryota</taxon>
        <taxon>Metazoa</taxon>
        <taxon>Chordata</taxon>
        <taxon>Craniata</taxon>
        <taxon>Vertebrata</taxon>
        <taxon>Euteleostomi</taxon>
        <taxon>Amphibia</taxon>
        <taxon>Batrachia</taxon>
        <taxon>Anura</taxon>
        <taxon>Neobatrachia</taxon>
        <taxon>Hyloidea</taxon>
        <taxon>Leptodactylidae</taxon>
        <taxon>Leiuperinae</taxon>
        <taxon>Engystomops</taxon>
    </lineage>
</organism>
<dbReference type="FunFam" id="1.10.530.10:FF:000001">
    <property type="entry name" value="Lysozyme C"/>
    <property type="match status" value="1"/>
</dbReference>
<evidence type="ECO:0000313" key="6">
    <source>
        <dbReference type="Proteomes" id="UP000824782"/>
    </source>
</evidence>
<evidence type="ECO:0000256" key="2">
    <source>
        <dbReference type="ARBA" id="ARBA00023157"/>
    </source>
</evidence>
<dbReference type="InterPro" id="IPR000974">
    <property type="entry name" value="Glyco_hydro_22_lys"/>
</dbReference>
<keyword evidence="2" id="KW-1015">Disulfide bond</keyword>
<dbReference type="PANTHER" id="PTHR11407:SF72">
    <property type="entry name" value="LYSOZYME C"/>
    <property type="match status" value="1"/>
</dbReference>